<protein>
    <submittedName>
        <fullName evidence="2">Uncharacterized protein</fullName>
    </submittedName>
</protein>
<proteinExistence type="predicted"/>
<sequence length="77" mass="8707">MTLPDFPDVTQLAVPIFLAAMLAEITFIKFWKSKGEYETSDTLTSLVMGAGSVVSGLLFGFISYGFAIWVWQFRFWD</sequence>
<comment type="caution">
    <text evidence="2">The sequence shown here is derived from an EMBL/GenBank/DDBJ whole genome shotgun (WGS) entry which is preliminary data.</text>
</comment>
<keyword evidence="1" id="KW-0472">Membrane</keyword>
<dbReference type="EMBL" id="BARS01042346">
    <property type="protein sequence ID" value="GAG41227.1"/>
    <property type="molecule type" value="Genomic_DNA"/>
</dbReference>
<evidence type="ECO:0000256" key="1">
    <source>
        <dbReference type="SAM" id="Phobius"/>
    </source>
</evidence>
<name>X0Y1I7_9ZZZZ</name>
<evidence type="ECO:0000313" key="2">
    <source>
        <dbReference type="EMBL" id="GAG41227.1"/>
    </source>
</evidence>
<accession>X0Y1I7</accession>
<feature type="transmembrane region" description="Helical" evidence="1">
    <location>
        <begin position="43"/>
        <end position="71"/>
    </location>
</feature>
<keyword evidence="1" id="KW-0812">Transmembrane</keyword>
<feature type="transmembrane region" description="Helical" evidence="1">
    <location>
        <begin position="12"/>
        <end position="31"/>
    </location>
</feature>
<dbReference type="AlphaFoldDB" id="X0Y1I7"/>
<keyword evidence="1" id="KW-1133">Transmembrane helix</keyword>
<feature type="non-terminal residue" evidence="2">
    <location>
        <position position="77"/>
    </location>
</feature>
<reference evidence="2" key="1">
    <citation type="journal article" date="2014" name="Front. Microbiol.">
        <title>High frequency of phylogenetically diverse reductive dehalogenase-homologous genes in deep subseafloor sedimentary metagenomes.</title>
        <authorList>
            <person name="Kawai M."/>
            <person name="Futagami T."/>
            <person name="Toyoda A."/>
            <person name="Takaki Y."/>
            <person name="Nishi S."/>
            <person name="Hori S."/>
            <person name="Arai W."/>
            <person name="Tsubouchi T."/>
            <person name="Morono Y."/>
            <person name="Uchiyama I."/>
            <person name="Ito T."/>
            <person name="Fujiyama A."/>
            <person name="Inagaki F."/>
            <person name="Takami H."/>
        </authorList>
    </citation>
    <scope>NUCLEOTIDE SEQUENCE</scope>
    <source>
        <strain evidence="2">Expedition CK06-06</strain>
    </source>
</reference>
<gene>
    <name evidence="2" type="ORF">S01H1_64256</name>
</gene>
<organism evidence="2">
    <name type="scientific">marine sediment metagenome</name>
    <dbReference type="NCBI Taxonomy" id="412755"/>
    <lineage>
        <taxon>unclassified sequences</taxon>
        <taxon>metagenomes</taxon>
        <taxon>ecological metagenomes</taxon>
    </lineage>
</organism>